<organism evidence="1 2">
    <name type="scientific">Candidatus Defluviibacterium haderslevense</name>
    <dbReference type="NCBI Taxonomy" id="2981993"/>
    <lineage>
        <taxon>Bacteria</taxon>
        <taxon>Pseudomonadati</taxon>
        <taxon>Bacteroidota</taxon>
        <taxon>Saprospiria</taxon>
        <taxon>Saprospirales</taxon>
        <taxon>Saprospiraceae</taxon>
        <taxon>Candidatus Defluviibacterium</taxon>
    </lineage>
</organism>
<evidence type="ECO:0000313" key="1">
    <source>
        <dbReference type="EMBL" id="MBK9719978.1"/>
    </source>
</evidence>
<comment type="caution">
    <text evidence="1">The sequence shown here is derived from an EMBL/GenBank/DDBJ whole genome shotgun (WGS) entry which is preliminary data.</text>
</comment>
<reference evidence="1 2" key="1">
    <citation type="submission" date="2020-10" db="EMBL/GenBank/DDBJ databases">
        <title>Connecting structure to function with the recovery of over 1000 high-quality activated sludge metagenome-assembled genomes encoding full-length rRNA genes using long-read sequencing.</title>
        <authorList>
            <person name="Singleton C.M."/>
            <person name="Petriglieri F."/>
            <person name="Kristensen J.M."/>
            <person name="Kirkegaard R.H."/>
            <person name="Michaelsen T.Y."/>
            <person name="Andersen M.H."/>
            <person name="Karst S.M."/>
            <person name="Dueholm M.S."/>
            <person name="Nielsen P.H."/>
            <person name="Albertsen M."/>
        </authorList>
    </citation>
    <scope>NUCLEOTIDE SEQUENCE [LARGE SCALE GENOMIC DNA]</scope>
    <source>
        <strain evidence="1">Ribe_18-Q3-R11-54_BAT3C.373</strain>
    </source>
</reference>
<dbReference type="Proteomes" id="UP000808349">
    <property type="component" value="Unassembled WGS sequence"/>
</dbReference>
<proteinExistence type="predicted"/>
<evidence type="ECO:0000313" key="2">
    <source>
        <dbReference type="Proteomes" id="UP000808349"/>
    </source>
</evidence>
<protein>
    <submittedName>
        <fullName evidence="1">Uncharacterized protein</fullName>
    </submittedName>
</protein>
<gene>
    <name evidence="1" type="ORF">IPO85_21220</name>
</gene>
<dbReference type="AlphaFoldDB" id="A0A9D7SDW3"/>
<sequence>MPKVKQAIEFSDGDRWSLLNYSTHDYIASRTLLKDGQAGPGTIMGITALEKMFKTLLIMKNQEIVVDGSGHRLAPMIDKLVHIDGSLFTTDQITFVKHIDKAYKIRYPDNIDPSFRIFLPSLKILENLDLLYCDLMNRNPLNTISPGGRYFDMFFSNGAKKSSLIDSNVFYNINLKGTLSSYNQKCAAYSSNGTSYMEWYKDSIEVKADNDWSEPTNFNK</sequence>
<accession>A0A9D7SDW3</accession>
<name>A0A9D7SDW3_9BACT</name>
<dbReference type="EMBL" id="JADKFW010000022">
    <property type="protein sequence ID" value="MBK9719978.1"/>
    <property type="molecule type" value="Genomic_DNA"/>
</dbReference>